<evidence type="ECO:0000259" key="1">
    <source>
        <dbReference type="PROSITE" id="PS50943"/>
    </source>
</evidence>
<dbReference type="PROSITE" id="PS50943">
    <property type="entry name" value="HTH_CROC1"/>
    <property type="match status" value="1"/>
</dbReference>
<organism evidence="2 3">
    <name type="scientific">Rhodopila globiformis</name>
    <name type="common">Rhodopseudomonas globiformis</name>
    <dbReference type="NCBI Taxonomy" id="1071"/>
    <lineage>
        <taxon>Bacteria</taxon>
        <taxon>Pseudomonadati</taxon>
        <taxon>Pseudomonadota</taxon>
        <taxon>Alphaproteobacteria</taxon>
        <taxon>Acetobacterales</taxon>
        <taxon>Acetobacteraceae</taxon>
        <taxon>Rhodopila</taxon>
    </lineage>
</organism>
<reference evidence="2 3" key="1">
    <citation type="journal article" date="2018" name="Arch. Microbiol.">
        <title>New insights into the metabolic potential of the phototrophic purple bacterium Rhodopila globiformis DSM 161(T) from its draft genome sequence and evidence for a vanadium-dependent nitrogenase.</title>
        <authorList>
            <person name="Imhoff J.F."/>
            <person name="Rahn T."/>
            <person name="Kunzel S."/>
            <person name="Neulinger S.C."/>
        </authorList>
    </citation>
    <scope>NUCLEOTIDE SEQUENCE [LARGE SCALE GENOMIC DNA]</scope>
    <source>
        <strain evidence="2 3">DSM 161</strain>
    </source>
</reference>
<comment type="caution">
    <text evidence="2">The sequence shown here is derived from an EMBL/GenBank/DDBJ whole genome shotgun (WGS) entry which is preliminary data.</text>
</comment>
<name>A0A2S6N283_RHOGL</name>
<dbReference type="InterPro" id="IPR010982">
    <property type="entry name" value="Lambda_DNA-bd_dom_sf"/>
</dbReference>
<dbReference type="EMBL" id="NHRY01000239">
    <property type="protein sequence ID" value="PPQ28719.1"/>
    <property type="molecule type" value="Genomic_DNA"/>
</dbReference>
<evidence type="ECO:0000313" key="3">
    <source>
        <dbReference type="Proteomes" id="UP000239724"/>
    </source>
</evidence>
<dbReference type="RefSeq" id="WP_104521310.1">
    <property type="nucleotide sequence ID" value="NZ_NHRY01000239.1"/>
</dbReference>
<evidence type="ECO:0000313" key="2">
    <source>
        <dbReference type="EMBL" id="PPQ28719.1"/>
    </source>
</evidence>
<dbReference type="OrthoDB" id="4419620at2"/>
<keyword evidence="3" id="KW-1185">Reference proteome</keyword>
<dbReference type="GO" id="GO:0003677">
    <property type="term" value="F:DNA binding"/>
    <property type="evidence" value="ECO:0007669"/>
    <property type="project" value="InterPro"/>
</dbReference>
<proteinExistence type="predicted"/>
<gene>
    <name evidence="2" type="ORF">CCS01_23560</name>
</gene>
<dbReference type="Proteomes" id="UP000239724">
    <property type="component" value="Unassembled WGS sequence"/>
</dbReference>
<dbReference type="CDD" id="cd00093">
    <property type="entry name" value="HTH_XRE"/>
    <property type="match status" value="1"/>
</dbReference>
<dbReference type="Gene3D" id="1.10.260.40">
    <property type="entry name" value="lambda repressor-like DNA-binding domains"/>
    <property type="match status" value="1"/>
</dbReference>
<accession>A0A2S6N283</accession>
<sequence length="114" mass="12546">MTTQGQFRAARSLLHLDQAELARRAEVSLATIRRIETPDGEPRVAPATVDTVRRVLEEAGAEFIPHGVRRRTEGSAQEVLLRDLQAISQRSAARLKGQAVMTEADLYNEDGLPA</sequence>
<dbReference type="InterPro" id="IPR001387">
    <property type="entry name" value="Cro/C1-type_HTH"/>
</dbReference>
<feature type="domain" description="HTH cro/C1-type" evidence="1">
    <location>
        <begin position="7"/>
        <end position="37"/>
    </location>
</feature>
<dbReference type="AlphaFoldDB" id="A0A2S6N283"/>
<protein>
    <submittedName>
        <fullName evidence="2">XRE family transcriptional regulator</fullName>
    </submittedName>
</protein>
<dbReference type="SUPFAM" id="SSF47413">
    <property type="entry name" value="lambda repressor-like DNA-binding domains"/>
    <property type="match status" value="1"/>
</dbReference>